<dbReference type="PANTHER" id="PTHR35871">
    <property type="entry name" value="EXPRESSED PROTEIN"/>
    <property type="match status" value="1"/>
</dbReference>
<dbReference type="OrthoDB" id="10039611at2759"/>
<dbReference type="PANTHER" id="PTHR35871:SF1">
    <property type="entry name" value="CXC1-LIKE CYSTEINE CLUSTER ASSOCIATED WITH KDZ TRANSPOSASES DOMAIN-CONTAINING PROTEIN"/>
    <property type="match status" value="1"/>
</dbReference>
<protein>
    <recommendedName>
        <fullName evidence="3">Tc1-like transposase DDE domain-containing protein</fullName>
    </recommendedName>
</protein>
<evidence type="ECO:0000313" key="1">
    <source>
        <dbReference type="EMBL" id="THU82531.1"/>
    </source>
</evidence>
<sequence length="530" mass="61397">MRLFKSHSCSHPKWVLCADLIASSAGKGPWMSRMLRVWVMDFSESEKNLPTAKYGKSNTSMLEDEDLAQELHLHLQGVGKYVAAKHVAQFVNSPEVRSRLRLKKGITERTARRWMNRMRFRWRKEPKGMYSDGHERSDVVDYRQNIFLPQWEELAKHTRHYDNDGSLDERLFVIGPDGKATVIWRHDESTFYANDRRKVRWVHEDEEATPKAKGEGCSAMYAQFVSPDYGWLHGKDRDAGTPRKTAAVVFKAGKNHDGYFQNEDIIKQVTVAMDILDEDFPNENHVFAYDNAKTHTARAPDALTAKKMPVKENSKFGYFQEKDLDGNYTGEKKRMRNGKFPDGTPQSLYSNDGKFKGMRKIIQERREKGADLPDPGKLKAQCTGFKCAPGATRCCCRRILFNEPDFVNQESRLEEHCKKRGYQVIFFPKYHCELNFIEQCWGYAKRIYREFPESTKEADLEANMVRAIESVPLELMKKFARRADRFMDAYRKGLSGRQAAWAAKKYRGHRVVPDTILKEFDEAHATDIGR</sequence>
<dbReference type="Gene3D" id="3.30.420.10">
    <property type="entry name" value="Ribonuclease H-like superfamily/Ribonuclease H"/>
    <property type="match status" value="1"/>
</dbReference>
<evidence type="ECO:0000313" key="2">
    <source>
        <dbReference type="Proteomes" id="UP000297245"/>
    </source>
</evidence>
<accession>A0A4S8L2K4</accession>
<dbReference type="GO" id="GO:0003676">
    <property type="term" value="F:nucleic acid binding"/>
    <property type="evidence" value="ECO:0007669"/>
    <property type="project" value="InterPro"/>
</dbReference>
<name>A0A4S8L2K4_DENBC</name>
<proteinExistence type="predicted"/>
<dbReference type="Proteomes" id="UP000297245">
    <property type="component" value="Unassembled WGS sequence"/>
</dbReference>
<reference evidence="1 2" key="1">
    <citation type="journal article" date="2019" name="Nat. Ecol. Evol.">
        <title>Megaphylogeny resolves global patterns of mushroom evolution.</title>
        <authorList>
            <person name="Varga T."/>
            <person name="Krizsan K."/>
            <person name="Foldi C."/>
            <person name="Dima B."/>
            <person name="Sanchez-Garcia M."/>
            <person name="Sanchez-Ramirez S."/>
            <person name="Szollosi G.J."/>
            <person name="Szarkandi J.G."/>
            <person name="Papp V."/>
            <person name="Albert L."/>
            <person name="Andreopoulos W."/>
            <person name="Angelini C."/>
            <person name="Antonin V."/>
            <person name="Barry K.W."/>
            <person name="Bougher N.L."/>
            <person name="Buchanan P."/>
            <person name="Buyck B."/>
            <person name="Bense V."/>
            <person name="Catcheside P."/>
            <person name="Chovatia M."/>
            <person name="Cooper J."/>
            <person name="Damon W."/>
            <person name="Desjardin D."/>
            <person name="Finy P."/>
            <person name="Geml J."/>
            <person name="Haridas S."/>
            <person name="Hughes K."/>
            <person name="Justo A."/>
            <person name="Karasinski D."/>
            <person name="Kautmanova I."/>
            <person name="Kiss B."/>
            <person name="Kocsube S."/>
            <person name="Kotiranta H."/>
            <person name="LaButti K.M."/>
            <person name="Lechner B.E."/>
            <person name="Liimatainen K."/>
            <person name="Lipzen A."/>
            <person name="Lukacs Z."/>
            <person name="Mihaltcheva S."/>
            <person name="Morgado L.N."/>
            <person name="Niskanen T."/>
            <person name="Noordeloos M.E."/>
            <person name="Ohm R.A."/>
            <person name="Ortiz-Santana B."/>
            <person name="Ovrebo C."/>
            <person name="Racz N."/>
            <person name="Riley R."/>
            <person name="Savchenko A."/>
            <person name="Shiryaev A."/>
            <person name="Soop K."/>
            <person name="Spirin V."/>
            <person name="Szebenyi C."/>
            <person name="Tomsovsky M."/>
            <person name="Tulloss R.E."/>
            <person name="Uehling J."/>
            <person name="Grigoriev I.V."/>
            <person name="Vagvolgyi C."/>
            <person name="Papp T."/>
            <person name="Martin F.M."/>
            <person name="Miettinen O."/>
            <person name="Hibbett D.S."/>
            <person name="Nagy L.G."/>
        </authorList>
    </citation>
    <scope>NUCLEOTIDE SEQUENCE [LARGE SCALE GENOMIC DNA]</scope>
    <source>
        <strain evidence="1 2">CBS 962.96</strain>
    </source>
</reference>
<dbReference type="EMBL" id="ML179725">
    <property type="protein sequence ID" value="THU82531.1"/>
    <property type="molecule type" value="Genomic_DNA"/>
</dbReference>
<keyword evidence="2" id="KW-1185">Reference proteome</keyword>
<gene>
    <name evidence="1" type="ORF">K435DRAFT_691309</name>
</gene>
<organism evidence="1 2">
    <name type="scientific">Dendrothele bispora (strain CBS 962.96)</name>
    <dbReference type="NCBI Taxonomy" id="1314807"/>
    <lineage>
        <taxon>Eukaryota</taxon>
        <taxon>Fungi</taxon>
        <taxon>Dikarya</taxon>
        <taxon>Basidiomycota</taxon>
        <taxon>Agaricomycotina</taxon>
        <taxon>Agaricomycetes</taxon>
        <taxon>Agaricomycetidae</taxon>
        <taxon>Agaricales</taxon>
        <taxon>Agaricales incertae sedis</taxon>
        <taxon>Dendrothele</taxon>
    </lineage>
</organism>
<dbReference type="AlphaFoldDB" id="A0A4S8L2K4"/>
<evidence type="ECO:0008006" key="3">
    <source>
        <dbReference type="Google" id="ProtNLM"/>
    </source>
</evidence>
<dbReference type="InterPro" id="IPR036397">
    <property type="entry name" value="RNaseH_sf"/>
</dbReference>